<evidence type="ECO:0000256" key="1">
    <source>
        <dbReference type="SAM" id="MobiDB-lite"/>
    </source>
</evidence>
<protein>
    <submittedName>
        <fullName evidence="3">Uncharacterized protein</fullName>
    </submittedName>
</protein>
<feature type="region of interest" description="Disordered" evidence="1">
    <location>
        <begin position="1"/>
        <end position="73"/>
    </location>
</feature>
<keyword evidence="2" id="KW-1133">Transmembrane helix</keyword>
<name>A0AAJ8BSC1_ASPNG</name>
<keyword evidence="2" id="KW-0472">Membrane</keyword>
<accession>A0AAJ8BSC1</accession>
<keyword evidence="2" id="KW-0812">Transmembrane</keyword>
<feature type="compositionally biased region" description="Basic and acidic residues" evidence="1">
    <location>
        <begin position="21"/>
        <end position="48"/>
    </location>
</feature>
<reference evidence="3" key="2">
    <citation type="submission" date="2025-08" db="UniProtKB">
        <authorList>
            <consortium name="RefSeq"/>
        </authorList>
    </citation>
    <scope>IDENTIFICATION</scope>
</reference>
<dbReference type="AlphaFoldDB" id="A0AAJ8BSC1"/>
<feature type="region of interest" description="Disordered" evidence="1">
    <location>
        <begin position="180"/>
        <end position="200"/>
    </location>
</feature>
<feature type="transmembrane region" description="Helical" evidence="2">
    <location>
        <begin position="276"/>
        <end position="300"/>
    </location>
</feature>
<dbReference type="GeneID" id="84593755"/>
<proteinExistence type="predicted"/>
<reference evidence="3" key="1">
    <citation type="submission" date="2025-02" db="EMBL/GenBank/DDBJ databases">
        <authorList>
            <consortium name="NCBI Genome Project"/>
        </authorList>
    </citation>
    <scope>NUCLEOTIDE SEQUENCE</scope>
</reference>
<organism evidence="3">
    <name type="scientific">Aspergillus niger</name>
    <dbReference type="NCBI Taxonomy" id="5061"/>
    <lineage>
        <taxon>Eukaryota</taxon>
        <taxon>Fungi</taxon>
        <taxon>Dikarya</taxon>
        <taxon>Ascomycota</taxon>
        <taxon>Pezizomycotina</taxon>
        <taxon>Eurotiomycetes</taxon>
        <taxon>Eurotiomycetidae</taxon>
        <taxon>Eurotiales</taxon>
        <taxon>Aspergillaceae</taxon>
        <taxon>Aspergillus</taxon>
        <taxon>Aspergillus subgen. Circumdati</taxon>
    </lineage>
</organism>
<gene>
    <name evidence="3" type="ORF">An18g06080</name>
</gene>
<sequence>MIGQAGAGSTGCQAGCAAKKARGERDTFMRVPPEDRRQREGEGEHPMEQFRNQLQQKQFPTNNLPPTKETPADRSSKSCVLLFFAESIAESTGSSYGEINPHPHPLQRPILGAERLDGVWLSPNAPARACRHAAYWCMCHRIMVVVTVNEKKRILRSRSWSRTHCQIPEHEGRRKEISRNAGLPQLRTAREGERTSPTLAASTNEMATGEEGGGAFGPPPKWSKFGQFRGSSRLCGLVVQNPPTPPYTHAHAQLINQPIPAEVDEQRVSYLRLAPVNAVLTSMALGASFPGLGAIGAISFQSPSPSLYSLWSSVILGGGWIMMLSSRMTWTFFSPVHSDRMLLYYHVVLVKKGLYVSTRKKPYRRFHGVTRQAKTRAGVQDLRLP</sequence>
<evidence type="ECO:0000256" key="2">
    <source>
        <dbReference type="SAM" id="Phobius"/>
    </source>
</evidence>
<dbReference type="RefSeq" id="XP_059602982.1">
    <property type="nucleotide sequence ID" value="XM_059745864.1"/>
</dbReference>
<dbReference type="VEuPathDB" id="FungiDB:An18g06080"/>
<dbReference type="KEGG" id="ang:An18g06080"/>
<feature type="compositionally biased region" description="Polar residues" evidence="1">
    <location>
        <begin position="50"/>
        <end position="65"/>
    </location>
</feature>
<evidence type="ECO:0000313" key="3">
    <source>
        <dbReference type="RefSeq" id="XP_059602982.1"/>
    </source>
</evidence>
<feature type="transmembrane region" description="Helical" evidence="2">
    <location>
        <begin position="306"/>
        <end position="324"/>
    </location>
</feature>